<name>A0A6N2NFL6_SALVM</name>
<reference evidence="1" key="1">
    <citation type="submission" date="2019-03" db="EMBL/GenBank/DDBJ databases">
        <authorList>
            <person name="Mank J."/>
            <person name="Almeida P."/>
        </authorList>
    </citation>
    <scope>NUCLEOTIDE SEQUENCE</scope>
    <source>
        <strain evidence="1">78183</strain>
    </source>
</reference>
<evidence type="ECO:0000313" key="1">
    <source>
        <dbReference type="EMBL" id="VFU60099.1"/>
    </source>
</evidence>
<accession>A0A6N2NFL6</accession>
<gene>
    <name evidence="1" type="ORF">SVIM_LOCUS444702</name>
</gene>
<proteinExistence type="predicted"/>
<organism evidence="1">
    <name type="scientific">Salix viminalis</name>
    <name type="common">Common osier</name>
    <name type="synonym">Basket willow</name>
    <dbReference type="NCBI Taxonomy" id="40686"/>
    <lineage>
        <taxon>Eukaryota</taxon>
        <taxon>Viridiplantae</taxon>
        <taxon>Streptophyta</taxon>
        <taxon>Embryophyta</taxon>
        <taxon>Tracheophyta</taxon>
        <taxon>Spermatophyta</taxon>
        <taxon>Magnoliopsida</taxon>
        <taxon>eudicotyledons</taxon>
        <taxon>Gunneridae</taxon>
        <taxon>Pentapetalae</taxon>
        <taxon>rosids</taxon>
        <taxon>fabids</taxon>
        <taxon>Malpighiales</taxon>
        <taxon>Salicaceae</taxon>
        <taxon>Saliceae</taxon>
        <taxon>Salix</taxon>
    </lineage>
</organism>
<dbReference type="EMBL" id="CAADRP010002041">
    <property type="protein sequence ID" value="VFU60099.1"/>
    <property type="molecule type" value="Genomic_DNA"/>
</dbReference>
<sequence length="138" mass="15410">MKSCCQIHSMHTESLNPSQRKNTGMFKVNSFSTTCYTKGCFISNPRASSCEPLHKLRSEHLGICRLCRIAGNNFRVVVPNVPGIKERIIQTAACRGFSAPWHSLSIINSMLSRLKAYTMSCKESMSTIAALSFNYGQR</sequence>
<dbReference type="AlphaFoldDB" id="A0A6N2NFL6"/>
<protein>
    <submittedName>
        <fullName evidence="1">Uncharacterized protein</fullName>
    </submittedName>
</protein>